<evidence type="ECO:0000256" key="1">
    <source>
        <dbReference type="ARBA" id="ARBA00004651"/>
    </source>
</evidence>
<dbReference type="NCBIfam" id="TIGR00765">
    <property type="entry name" value="yihY_not_rbn"/>
    <property type="match status" value="1"/>
</dbReference>
<dbReference type="RefSeq" id="WP_211325426.1">
    <property type="nucleotide sequence ID" value="NZ_QNRR01000001.1"/>
</dbReference>
<keyword evidence="5 7" id="KW-0472">Membrane</keyword>
<evidence type="ECO:0000256" key="2">
    <source>
        <dbReference type="ARBA" id="ARBA00022475"/>
    </source>
</evidence>
<feature type="transmembrane region" description="Helical" evidence="7">
    <location>
        <begin position="147"/>
        <end position="173"/>
    </location>
</feature>
<name>A0A366HUF0_9BACT</name>
<feature type="transmembrane region" description="Helical" evidence="7">
    <location>
        <begin position="255"/>
        <end position="276"/>
    </location>
</feature>
<evidence type="ECO:0000313" key="8">
    <source>
        <dbReference type="EMBL" id="RBP47902.1"/>
    </source>
</evidence>
<feature type="region of interest" description="Disordered" evidence="6">
    <location>
        <begin position="293"/>
        <end position="330"/>
    </location>
</feature>
<dbReference type="AlphaFoldDB" id="A0A366HUF0"/>
<evidence type="ECO:0000256" key="3">
    <source>
        <dbReference type="ARBA" id="ARBA00022692"/>
    </source>
</evidence>
<protein>
    <submittedName>
        <fullName evidence="8">Membrane protein</fullName>
    </submittedName>
</protein>
<proteinExistence type="predicted"/>
<feature type="transmembrane region" description="Helical" evidence="7">
    <location>
        <begin position="101"/>
        <end position="121"/>
    </location>
</feature>
<dbReference type="GO" id="GO:0005886">
    <property type="term" value="C:plasma membrane"/>
    <property type="evidence" value="ECO:0007669"/>
    <property type="project" value="UniProtKB-SubCell"/>
</dbReference>
<feature type="transmembrane region" description="Helical" evidence="7">
    <location>
        <begin position="220"/>
        <end position="243"/>
    </location>
</feature>
<dbReference type="PANTHER" id="PTHR30213:SF1">
    <property type="entry name" value="INNER MEMBRANE PROTEIN YHJD"/>
    <property type="match status" value="1"/>
</dbReference>
<keyword evidence="4 7" id="KW-1133">Transmembrane helix</keyword>
<evidence type="ECO:0000256" key="4">
    <source>
        <dbReference type="ARBA" id="ARBA00022989"/>
    </source>
</evidence>
<dbReference type="Pfam" id="PF03631">
    <property type="entry name" value="Virul_fac_BrkB"/>
    <property type="match status" value="1"/>
</dbReference>
<gene>
    <name evidence="8" type="ORF">DES53_101702</name>
</gene>
<reference evidence="8 9" key="1">
    <citation type="submission" date="2018-06" db="EMBL/GenBank/DDBJ databases">
        <title>Genomic Encyclopedia of Type Strains, Phase IV (KMG-IV): sequencing the most valuable type-strain genomes for metagenomic binning, comparative biology and taxonomic classification.</title>
        <authorList>
            <person name="Goeker M."/>
        </authorList>
    </citation>
    <scope>NUCLEOTIDE SEQUENCE [LARGE SCALE GENOMIC DNA]</scope>
    <source>
        <strain evidence="8 9">DSM 25532</strain>
    </source>
</reference>
<evidence type="ECO:0000313" key="9">
    <source>
        <dbReference type="Proteomes" id="UP000253426"/>
    </source>
</evidence>
<evidence type="ECO:0000256" key="5">
    <source>
        <dbReference type="ARBA" id="ARBA00023136"/>
    </source>
</evidence>
<dbReference type="EMBL" id="QNRR01000001">
    <property type="protein sequence ID" value="RBP47902.1"/>
    <property type="molecule type" value="Genomic_DNA"/>
</dbReference>
<dbReference type="PANTHER" id="PTHR30213">
    <property type="entry name" value="INNER MEMBRANE PROTEIN YHJD"/>
    <property type="match status" value="1"/>
</dbReference>
<sequence length="382" mass="40870">MRAALRLKALTASRFFVILRRSVEGFAEDGVLRLSAALSYYSIFSIAPLLIVAVYIVGVFYGPDAAKGQLESQLENYIGTPAATAVQALVKSAHQPLRGGFALALGLAALMIGASGVFGQLKDSLNTIWEVQLKTTSVVRDFIHNRLLSFAMVLVIGFLLLTSLLLSAAVASLNTYLQGRFGVPAFVWTTANFVLSFAIVTTLFAMILKVLPDVQIAWRHVWLGAAVTAVLFETGKLGLAYYLGRESTLSSFGAAGSVVLLLLWVYYSSCILLFGAEFTRAYTQVMAEKIAPEPDAKPVTEEARAQSGLPSPSTKGTEPNPDSVVWRPGHSLSPREEAVLEHTTQHYNGNTPTSMKTVVAVTAAGVVAGALIGAVTNWGGKR</sequence>
<feature type="transmembrane region" description="Helical" evidence="7">
    <location>
        <begin position="358"/>
        <end position="379"/>
    </location>
</feature>
<feature type="compositionally biased region" description="Polar residues" evidence="6">
    <location>
        <begin position="308"/>
        <end position="317"/>
    </location>
</feature>
<organism evidence="8 9">
    <name type="scientific">Roseimicrobium gellanilyticum</name>
    <dbReference type="NCBI Taxonomy" id="748857"/>
    <lineage>
        <taxon>Bacteria</taxon>
        <taxon>Pseudomonadati</taxon>
        <taxon>Verrucomicrobiota</taxon>
        <taxon>Verrucomicrobiia</taxon>
        <taxon>Verrucomicrobiales</taxon>
        <taxon>Verrucomicrobiaceae</taxon>
        <taxon>Roseimicrobium</taxon>
    </lineage>
</organism>
<evidence type="ECO:0000256" key="7">
    <source>
        <dbReference type="SAM" id="Phobius"/>
    </source>
</evidence>
<dbReference type="Proteomes" id="UP000253426">
    <property type="component" value="Unassembled WGS sequence"/>
</dbReference>
<feature type="transmembrane region" description="Helical" evidence="7">
    <location>
        <begin position="37"/>
        <end position="61"/>
    </location>
</feature>
<feature type="compositionally biased region" description="Basic and acidic residues" evidence="6">
    <location>
        <begin position="293"/>
        <end position="304"/>
    </location>
</feature>
<keyword evidence="9" id="KW-1185">Reference proteome</keyword>
<evidence type="ECO:0000256" key="6">
    <source>
        <dbReference type="SAM" id="MobiDB-lite"/>
    </source>
</evidence>
<accession>A0A366HUF0</accession>
<comment type="caution">
    <text evidence="8">The sequence shown here is derived from an EMBL/GenBank/DDBJ whole genome shotgun (WGS) entry which is preliminary data.</text>
</comment>
<dbReference type="InterPro" id="IPR017039">
    <property type="entry name" value="Virul_fac_BrkB"/>
</dbReference>
<keyword evidence="3 7" id="KW-0812">Transmembrane</keyword>
<feature type="transmembrane region" description="Helical" evidence="7">
    <location>
        <begin position="185"/>
        <end position="208"/>
    </location>
</feature>
<keyword evidence="2" id="KW-1003">Cell membrane</keyword>
<comment type="subcellular location">
    <subcellularLocation>
        <location evidence="1">Cell membrane</location>
        <topology evidence="1">Multi-pass membrane protein</topology>
    </subcellularLocation>
</comment>